<dbReference type="EMBL" id="PDSK01000147">
    <property type="protein sequence ID" value="PIE31409.1"/>
    <property type="molecule type" value="Genomic_DNA"/>
</dbReference>
<protein>
    <recommendedName>
        <fullName evidence="2">DUF4124 domain-containing protein</fullName>
    </recommendedName>
</protein>
<evidence type="ECO:0000313" key="4">
    <source>
        <dbReference type="Proteomes" id="UP000230821"/>
    </source>
</evidence>
<dbReference type="InterPro" id="IPR025392">
    <property type="entry name" value="DUF4124"/>
</dbReference>
<evidence type="ECO:0000256" key="1">
    <source>
        <dbReference type="SAM" id="Coils"/>
    </source>
</evidence>
<sequence>MRPLLFTRLQGSVCRRSSLLILCFVFVVTYMGFNVSYAEIYRWKDHQGMIHYSNTPPVDNSQVLDVIPTRRVPLVQDTEGTVYYLNLPDGKFTKDMSFQDMLDQLTLPEDVLEELMQEAAEAPAENMADENYTTLTFRMTELEEALEREIENRLEWKQEYLKAHAHTQQLEQQNLELTVAMGDMEQKVEKLQNAMKLSQMQMASFRSPQQQLGKLENQLTELQAYVTKQSSDEDVVTLQDKLLQLQAYVTDISQKTGHGMTEVQSAMDSFQISQAQQLAALSTRLNDLETGLKTVPKQDMAEQFASLQTAYDHELGTLSAKLAHLESGMNALDHQNLSEQIDMLTQQFERLEQEQQEPDKSISLKLAALETEMQQLTDALPGLKNDDDTSMLLDKFVNLQAYVTDIGQQAFQSVKNLDTLQADQTKQVASLSTKIRELDQEIKASNDQQIYRQLASLSQEVQELRTQQAPVYDDSALQQRLEALQAVQTEEIEQLAATHENMQLKLAAIETEIDGLASALPASQGVSQVAEKLIEHGDSLKTATEEQAQQIRQHRSQIVQLQIELGLLRTQAEDYPFVIPDAEAVVQDIEVKEDERVTMASLIEKNALMEDIISYQSTALDAQKSRIQSIETRLEQVLGNQVVQQAPRKIESRGRITVVERKFRR</sequence>
<dbReference type="Proteomes" id="UP000230821">
    <property type="component" value="Unassembled WGS sequence"/>
</dbReference>
<evidence type="ECO:0000259" key="2">
    <source>
        <dbReference type="Pfam" id="PF13511"/>
    </source>
</evidence>
<proteinExistence type="predicted"/>
<feature type="coiled-coil region" evidence="1">
    <location>
        <begin position="334"/>
        <end position="386"/>
    </location>
</feature>
<organism evidence="3 4">
    <name type="scientific">candidate division KSB3 bacterium</name>
    <dbReference type="NCBI Taxonomy" id="2044937"/>
    <lineage>
        <taxon>Bacteria</taxon>
        <taxon>candidate division KSB3</taxon>
    </lineage>
</organism>
<name>A0A2G6K9F1_9BACT</name>
<dbReference type="AlphaFoldDB" id="A0A2G6K9F1"/>
<dbReference type="Pfam" id="PF13511">
    <property type="entry name" value="DUF4124"/>
    <property type="match status" value="1"/>
</dbReference>
<feature type="coiled-coil region" evidence="1">
    <location>
        <begin position="139"/>
        <end position="201"/>
    </location>
</feature>
<comment type="caution">
    <text evidence="3">The sequence shown here is derived from an EMBL/GenBank/DDBJ whole genome shotgun (WGS) entry which is preliminary data.</text>
</comment>
<feature type="coiled-coil region" evidence="1">
    <location>
        <begin position="421"/>
        <end position="467"/>
    </location>
</feature>
<keyword evidence="1" id="KW-0175">Coiled coil</keyword>
<reference evidence="3 4" key="1">
    <citation type="submission" date="2017-10" db="EMBL/GenBank/DDBJ databases">
        <title>Novel microbial diversity and functional potential in the marine mammal oral microbiome.</title>
        <authorList>
            <person name="Dudek N.K."/>
            <person name="Sun C.L."/>
            <person name="Burstein D."/>
            <person name="Kantor R.S."/>
            <person name="Aliaga Goltsman D.S."/>
            <person name="Bik E.M."/>
            <person name="Thomas B.C."/>
            <person name="Banfield J.F."/>
            <person name="Relman D.A."/>
        </authorList>
    </citation>
    <scope>NUCLEOTIDE SEQUENCE [LARGE SCALE GENOMIC DNA]</scope>
    <source>
        <strain evidence="3">DOLJORAL78_47_16</strain>
    </source>
</reference>
<gene>
    <name evidence="3" type="ORF">CSA56_18350</name>
</gene>
<accession>A0A2G6K9F1</accession>
<evidence type="ECO:0000313" key="3">
    <source>
        <dbReference type="EMBL" id="PIE31409.1"/>
    </source>
</evidence>
<feature type="domain" description="DUF4124" evidence="2">
    <location>
        <begin position="37"/>
        <end position="63"/>
    </location>
</feature>